<dbReference type="Proteomes" id="UP001279734">
    <property type="component" value="Unassembled WGS sequence"/>
</dbReference>
<protein>
    <submittedName>
        <fullName evidence="2">Uncharacterized protein</fullName>
    </submittedName>
</protein>
<dbReference type="AlphaFoldDB" id="A0AAD3SDJ7"/>
<feature type="compositionally biased region" description="Basic and acidic residues" evidence="1">
    <location>
        <begin position="10"/>
        <end position="23"/>
    </location>
</feature>
<keyword evidence="3" id="KW-1185">Reference proteome</keyword>
<feature type="region of interest" description="Disordered" evidence="1">
    <location>
        <begin position="343"/>
        <end position="362"/>
    </location>
</feature>
<reference evidence="2" key="1">
    <citation type="submission" date="2023-05" db="EMBL/GenBank/DDBJ databases">
        <title>Nepenthes gracilis genome sequencing.</title>
        <authorList>
            <person name="Fukushima K."/>
        </authorList>
    </citation>
    <scope>NUCLEOTIDE SEQUENCE</scope>
    <source>
        <strain evidence="2">SING2019-196</strain>
    </source>
</reference>
<evidence type="ECO:0000256" key="1">
    <source>
        <dbReference type="SAM" id="MobiDB-lite"/>
    </source>
</evidence>
<sequence length="673" mass="73275">MTGRMTRTMTRMDSKKVPRRERMQQNPRNPLKDLNSFPISNSLYTSGSSIASSTTATTTSTSTSSVTESIRDLRGRRRLFLSHYSSGSSRSPAYRPKSVTIAPNSAPNVRSLKPKLTDDAPKSNVQRNPHKSTGERLQKIRKNPPCVNHWQSRSKPSSQSNVSGRTADYVNKSSLGSKFLMQKKQQKVVVKRADDVGEAFHLTFSCKGKVDDGANITILTKLASDSGADTINGADEALKLGDENSNTSSTPPVQASISPEIKCGSSSLVLTTPACYGAGHIVSGVTDKRKCRPRGVLTVEDNDLLGFSKLQLSDNDGGKIAVNGVVDGHRTSLVPAPKEASLRWHSSPCDEKGDEHHTEGASYGLDPCPTSMGIKAFNLSSFPSCSHEFSSELSNNSNSTAAISDSTDATYNSWRTKTFHSSGIISEFQGFLGSSSDQLGSSSSEVSSPSMHIYKAAVSYEERKCHYNLVGETTPYSVDYYMGSGNAIQALQSNSSSDNRVVLSPISGEGISKIQFEGELDSMRESGRENLSPGNHVSTVDYLRMNFKHNHLTTAANFTECCEFWNVMASQNPCTSESVSPSLQESEVKISWEDGLFSQVSEMDELDCCRCFSDEEQDTNEDLEMKMTTKEKQGFPTQGLNDCAESISIDGGSLLASEDSEWMGCYKDLSFEV</sequence>
<feature type="compositionally biased region" description="Basic and acidic residues" evidence="1">
    <location>
        <begin position="348"/>
        <end position="359"/>
    </location>
</feature>
<organism evidence="2 3">
    <name type="scientific">Nepenthes gracilis</name>
    <name type="common">Slender pitcher plant</name>
    <dbReference type="NCBI Taxonomy" id="150966"/>
    <lineage>
        <taxon>Eukaryota</taxon>
        <taxon>Viridiplantae</taxon>
        <taxon>Streptophyta</taxon>
        <taxon>Embryophyta</taxon>
        <taxon>Tracheophyta</taxon>
        <taxon>Spermatophyta</taxon>
        <taxon>Magnoliopsida</taxon>
        <taxon>eudicotyledons</taxon>
        <taxon>Gunneridae</taxon>
        <taxon>Pentapetalae</taxon>
        <taxon>Caryophyllales</taxon>
        <taxon>Nepenthaceae</taxon>
        <taxon>Nepenthes</taxon>
    </lineage>
</organism>
<feature type="compositionally biased region" description="Low complexity" evidence="1">
    <location>
        <begin position="45"/>
        <end position="67"/>
    </location>
</feature>
<feature type="compositionally biased region" description="Polar residues" evidence="1">
    <location>
        <begin position="149"/>
        <end position="164"/>
    </location>
</feature>
<feature type="region of interest" description="Disordered" evidence="1">
    <location>
        <begin position="1"/>
        <end position="70"/>
    </location>
</feature>
<comment type="caution">
    <text evidence="2">The sequence shown here is derived from an EMBL/GenBank/DDBJ whole genome shotgun (WGS) entry which is preliminary data.</text>
</comment>
<dbReference type="PANTHER" id="PTHR36022:SF1">
    <property type="entry name" value="GPI-ANCHORED ADHESIN-LIKE PROTEIN"/>
    <property type="match status" value="1"/>
</dbReference>
<evidence type="ECO:0000313" key="3">
    <source>
        <dbReference type="Proteomes" id="UP001279734"/>
    </source>
</evidence>
<accession>A0AAD3SDJ7</accession>
<name>A0AAD3SDJ7_NEPGR</name>
<proteinExistence type="predicted"/>
<dbReference type="PANTHER" id="PTHR36022">
    <property type="entry name" value="GPI-ANCHORED ADHESIN-LIKE PROTEIN"/>
    <property type="match status" value="1"/>
</dbReference>
<gene>
    <name evidence="2" type="ORF">Nepgr_010595</name>
</gene>
<evidence type="ECO:0000313" key="2">
    <source>
        <dbReference type="EMBL" id="GMH08755.1"/>
    </source>
</evidence>
<dbReference type="EMBL" id="BSYO01000008">
    <property type="protein sequence ID" value="GMH08755.1"/>
    <property type="molecule type" value="Genomic_DNA"/>
</dbReference>
<feature type="region of interest" description="Disordered" evidence="1">
    <location>
        <begin position="82"/>
        <end position="165"/>
    </location>
</feature>